<dbReference type="AlphaFoldDB" id="A0A8T0QPT1"/>
<keyword evidence="2" id="KW-1185">Reference proteome</keyword>
<dbReference type="EMBL" id="CM029049">
    <property type="protein sequence ID" value="KAG2575099.1"/>
    <property type="molecule type" value="Genomic_DNA"/>
</dbReference>
<organism evidence="1 2">
    <name type="scientific">Panicum virgatum</name>
    <name type="common">Blackwell switchgrass</name>
    <dbReference type="NCBI Taxonomy" id="38727"/>
    <lineage>
        <taxon>Eukaryota</taxon>
        <taxon>Viridiplantae</taxon>
        <taxon>Streptophyta</taxon>
        <taxon>Embryophyta</taxon>
        <taxon>Tracheophyta</taxon>
        <taxon>Spermatophyta</taxon>
        <taxon>Magnoliopsida</taxon>
        <taxon>Liliopsida</taxon>
        <taxon>Poales</taxon>
        <taxon>Poaceae</taxon>
        <taxon>PACMAD clade</taxon>
        <taxon>Panicoideae</taxon>
        <taxon>Panicodae</taxon>
        <taxon>Paniceae</taxon>
        <taxon>Panicinae</taxon>
        <taxon>Panicum</taxon>
        <taxon>Panicum sect. Hiantes</taxon>
    </lineage>
</organism>
<gene>
    <name evidence="1" type="ORF">PVAP13_7KG408250</name>
</gene>
<reference evidence="1" key="1">
    <citation type="submission" date="2020-05" db="EMBL/GenBank/DDBJ databases">
        <title>WGS assembly of Panicum virgatum.</title>
        <authorList>
            <person name="Lovell J.T."/>
            <person name="Jenkins J."/>
            <person name="Shu S."/>
            <person name="Juenger T.E."/>
            <person name="Schmutz J."/>
        </authorList>
    </citation>
    <scope>NUCLEOTIDE SEQUENCE</scope>
    <source>
        <strain evidence="1">AP13</strain>
    </source>
</reference>
<proteinExistence type="predicted"/>
<evidence type="ECO:0000313" key="2">
    <source>
        <dbReference type="Proteomes" id="UP000823388"/>
    </source>
</evidence>
<sequence length="60" mass="6311">MRIHIYLHGVELDGLPHVLAGAGAAAAGDAVDEAEELVLDLSSEVSHGFGLDRRALICRC</sequence>
<evidence type="ECO:0000313" key="1">
    <source>
        <dbReference type="EMBL" id="KAG2575099.1"/>
    </source>
</evidence>
<comment type="caution">
    <text evidence="1">The sequence shown here is derived from an EMBL/GenBank/DDBJ whole genome shotgun (WGS) entry which is preliminary data.</text>
</comment>
<name>A0A8T0QPT1_PANVG</name>
<protein>
    <submittedName>
        <fullName evidence="1">Uncharacterized protein</fullName>
    </submittedName>
</protein>
<accession>A0A8T0QPT1</accession>
<dbReference type="Proteomes" id="UP000823388">
    <property type="component" value="Chromosome 7K"/>
</dbReference>